<organism evidence="1 2">
    <name type="scientific">Penicillium flavigenum</name>
    <dbReference type="NCBI Taxonomy" id="254877"/>
    <lineage>
        <taxon>Eukaryota</taxon>
        <taxon>Fungi</taxon>
        <taxon>Dikarya</taxon>
        <taxon>Ascomycota</taxon>
        <taxon>Pezizomycotina</taxon>
        <taxon>Eurotiomycetes</taxon>
        <taxon>Eurotiomycetidae</taxon>
        <taxon>Eurotiales</taxon>
        <taxon>Aspergillaceae</taxon>
        <taxon>Penicillium</taxon>
    </lineage>
</organism>
<proteinExistence type="predicted"/>
<protein>
    <submittedName>
        <fullName evidence="1">Uncharacterized protein</fullName>
    </submittedName>
</protein>
<dbReference type="AlphaFoldDB" id="A0A1V6SYQ9"/>
<reference evidence="2" key="1">
    <citation type="journal article" date="2017" name="Nat. Microbiol.">
        <title>Global analysis of biosynthetic gene clusters reveals vast potential of secondary metabolite production in Penicillium species.</title>
        <authorList>
            <person name="Nielsen J.C."/>
            <person name="Grijseels S."/>
            <person name="Prigent S."/>
            <person name="Ji B."/>
            <person name="Dainat J."/>
            <person name="Nielsen K.F."/>
            <person name="Frisvad J.C."/>
            <person name="Workman M."/>
            <person name="Nielsen J."/>
        </authorList>
    </citation>
    <scope>NUCLEOTIDE SEQUENCE [LARGE SCALE GENOMIC DNA]</scope>
    <source>
        <strain evidence="2">IBT 14082</strain>
    </source>
</reference>
<comment type="caution">
    <text evidence="1">The sequence shown here is derived from an EMBL/GenBank/DDBJ whole genome shotgun (WGS) entry which is preliminary data.</text>
</comment>
<keyword evidence="2" id="KW-1185">Reference proteome</keyword>
<name>A0A1V6SYQ9_9EURO</name>
<sequence length="100" mass="11181">MFVEEQKFIDYLDNFVGLVASTMIHVGADFQGSRIGTRTHLQEAPECRVVSQVVSSVVHNVITLAVADRKAGGLVCRDMVDSIKERKEDRQGAFEERGER</sequence>
<gene>
    <name evidence="1" type="ORF">PENFLA_c020G07205</name>
</gene>
<evidence type="ECO:0000313" key="1">
    <source>
        <dbReference type="EMBL" id="OQE18849.1"/>
    </source>
</evidence>
<accession>A0A1V6SYQ9</accession>
<dbReference type="Proteomes" id="UP000191342">
    <property type="component" value="Unassembled WGS sequence"/>
</dbReference>
<evidence type="ECO:0000313" key="2">
    <source>
        <dbReference type="Proteomes" id="UP000191342"/>
    </source>
</evidence>
<dbReference type="EMBL" id="MLQL01000020">
    <property type="protein sequence ID" value="OQE18849.1"/>
    <property type="molecule type" value="Genomic_DNA"/>
</dbReference>